<dbReference type="EMBL" id="FTOL01000001">
    <property type="protein sequence ID" value="SIS62874.1"/>
    <property type="molecule type" value="Genomic_DNA"/>
</dbReference>
<protein>
    <submittedName>
        <fullName evidence="2">Right handed beta helix region</fullName>
    </submittedName>
</protein>
<dbReference type="SMART" id="SM00710">
    <property type="entry name" value="PbH1"/>
    <property type="match status" value="8"/>
</dbReference>
<gene>
    <name evidence="2" type="ORF">SAMN05421786_101610</name>
</gene>
<feature type="domain" description="Right handed beta helix" evidence="1">
    <location>
        <begin position="137"/>
        <end position="288"/>
    </location>
</feature>
<reference evidence="3" key="1">
    <citation type="submission" date="2017-01" db="EMBL/GenBank/DDBJ databases">
        <authorList>
            <person name="Varghese N."/>
            <person name="Submissions S."/>
        </authorList>
    </citation>
    <scope>NUCLEOTIDE SEQUENCE [LARGE SCALE GENOMIC DNA]</scope>
    <source>
        <strain evidence="3">DSM 18017</strain>
    </source>
</reference>
<dbReference type="SUPFAM" id="SSF51126">
    <property type="entry name" value="Pectin lyase-like"/>
    <property type="match status" value="2"/>
</dbReference>
<proteinExistence type="predicted"/>
<dbReference type="InterPro" id="IPR012334">
    <property type="entry name" value="Pectin_lyas_fold"/>
</dbReference>
<accession>A0A1N7KMV1</accession>
<dbReference type="STRING" id="373668.SAMN05421786_101610"/>
<dbReference type="InterPro" id="IPR006626">
    <property type="entry name" value="PbH1"/>
</dbReference>
<evidence type="ECO:0000313" key="3">
    <source>
        <dbReference type="Proteomes" id="UP000186744"/>
    </source>
</evidence>
<organism evidence="2 3">
    <name type="scientific">Chryseobacterium ureilyticum</name>
    <dbReference type="NCBI Taxonomy" id="373668"/>
    <lineage>
        <taxon>Bacteria</taxon>
        <taxon>Pseudomonadati</taxon>
        <taxon>Bacteroidota</taxon>
        <taxon>Flavobacteriia</taxon>
        <taxon>Flavobacteriales</taxon>
        <taxon>Weeksellaceae</taxon>
        <taxon>Chryseobacterium group</taxon>
        <taxon>Chryseobacterium</taxon>
    </lineage>
</organism>
<dbReference type="RefSeq" id="WP_084184283.1">
    <property type="nucleotide sequence ID" value="NZ_FTOL01000001.1"/>
</dbReference>
<dbReference type="InterPro" id="IPR039448">
    <property type="entry name" value="Beta_helix"/>
</dbReference>
<dbReference type="OrthoDB" id="253409at2"/>
<sequence>MKNQFLIKDTMNAMYNMCSCDLHDLQTGVYAGVKLLGYYRKGDTPAPIVYYVSPMETRPDDGGSIIHVGTIKLVHTFKNSVDVKYYGVFSDLDANDTTIRINKAIKGSCPQIFIGDGDYRIVGDDSSTSVTDFLRDAGGIEMQDNKMLVMSDNCYLIQRPTNKQQYNVIRAYNKKNVFITGGNITGDRDTHTGVGGEWGYGIAVSGGSNISLKNIKIKDCWGDGLNIQHYYDKNNVLHLLDGLTADKIISSNNRRQGMSIEAGENLYFTNCAFNNSNGTAPECGVDIEPLDSGSIVRNVLFDNCEFLNNNHAGLLAGGSANVSHVTIQNSKAYGNKIPSESGGQISSYRENNDIIIKSSFLEGNAESLYGVSLFNSPNSQIIGNTFKNCMFNNQGVIGSENLVIRGNNVRFFKDFEGAGDIYYYNSDRLPDDNINQEISYNTILNENTGIKLLLFFNVTKSIIQNNLISNYTLIDLKGKHNIFESNKLYDAKYHSLTIKEDSDHSVISGNIVSGGLAEDQGSSFIAVGKSDNLVITDNIISKKSYYTGAVSPYTNAFFINSAIENMIFKGNVPLDLSNFHASGTPSDNQNTVVLNKATNEYSGAIKSSGASGDTAVDVGDSYSKTEVQAILAELRDLKSKLRTAKILTT</sequence>
<dbReference type="AlphaFoldDB" id="A0A1N7KMV1"/>
<dbReference type="Proteomes" id="UP000186744">
    <property type="component" value="Unassembled WGS sequence"/>
</dbReference>
<name>A0A1N7KMV1_9FLAO</name>
<evidence type="ECO:0000259" key="1">
    <source>
        <dbReference type="Pfam" id="PF13229"/>
    </source>
</evidence>
<evidence type="ECO:0000313" key="2">
    <source>
        <dbReference type="EMBL" id="SIS62874.1"/>
    </source>
</evidence>
<keyword evidence="3" id="KW-1185">Reference proteome</keyword>
<dbReference type="Gene3D" id="2.160.20.10">
    <property type="entry name" value="Single-stranded right-handed beta-helix, Pectin lyase-like"/>
    <property type="match status" value="1"/>
</dbReference>
<dbReference type="Pfam" id="PF13229">
    <property type="entry name" value="Beta_helix"/>
    <property type="match status" value="1"/>
</dbReference>
<dbReference type="InterPro" id="IPR011050">
    <property type="entry name" value="Pectin_lyase_fold/virulence"/>
</dbReference>